<sequence length="85" mass="9890">SNLSKSNLEDICRSLELLTEDVKVDLVQRLKLHSTDRILKIGTAELVDDEYDRVYNKNKNIDRVDMGNKHINDLDICKENFRTQA</sequence>
<dbReference type="OrthoDB" id="2446405at2759"/>
<reference evidence="1" key="1">
    <citation type="submission" date="2021-06" db="EMBL/GenBank/DDBJ databases">
        <authorList>
            <person name="Kallberg Y."/>
            <person name="Tangrot J."/>
            <person name="Rosling A."/>
        </authorList>
    </citation>
    <scope>NUCLEOTIDE SEQUENCE</scope>
    <source>
        <strain evidence="1">MA453B</strain>
    </source>
</reference>
<gene>
    <name evidence="1" type="ORF">DERYTH_LOCUS16757</name>
</gene>
<evidence type="ECO:0000313" key="2">
    <source>
        <dbReference type="Proteomes" id="UP000789405"/>
    </source>
</evidence>
<dbReference type="EMBL" id="CAJVPY010015017">
    <property type="protein sequence ID" value="CAG8749505.1"/>
    <property type="molecule type" value="Genomic_DNA"/>
</dbReference>
<dbReference type="Proteomes" id="UP000789405">
    <property type="component" value="Unassembled WGS sequence"/>
</dbReference>
<comment type="caution">
    <text evidence="1">The sequence shown here is derived from an EMBL/GenBank/DDBJ whole genome shotgun (WGS) entry which is preliminary data.</text>
</comment>
<evidence type="ECO:0000313" key="1">
    <source>
        <dbReference type="EMBL" id="CAG8749505.1"/>
    </source>
</evidence>
<organism evidence="1 2">
    <name type="scientific">Dentiscutata erythropus</name>
    <dbReference type="NCBI Taxonomy" id="1348616"/>
    <lineage>
        <taxon>Eukaryota</taxon>
        <taxon>Fungi</taxon>
        <taxon>Fungi incertae sedis</taxon>
        <taxon>Mucoromycota</taxon>
        <taxon>Glomeromycotina</taxon>
        <taxon>Glomeromycetes</taxon>
        <taxon>Diversisporales</taxon>
        <taxon>Gigasporaceae</taxon>
        <taxon>Dentiscutata</taxon>
    </lineage>
</organism>
<feature type="non-terminal residue" evidence="1">
    <location>
        <position position="1"/>
    </location>
</feature>
<keyword evidence="2" id="KW-1185">Reference proteome</keyword>
<accession>A0A9N9ITS5</accession>
<dbReference type="AlphaFoldDB" id="A0A9N9ITS5"/>
<name>A0A9N9ITS5_9GLOM</name>
<proteinExistence type="predicted"/>
<protein>
    <submittedName>
        <fullName evidence="1">10456_t:CDS:1</fullName>
    </submittedName>
</protein>